<evidence type="ECO:0000256" key="1">
    <source>
        <dbReference type="SAM" id="MobiDB-lite"/>
    </source>
</evidence>
<feature type="compositionally biased region" description="Polar residues" evidence="1">
    <location>
        <begin position="537"/>
        <end position="554"/>
    </location>
</feature>
<evidence type="ECO:0000313" key="2">
    <source>
        <dbReference type="EMBL" id="SCN60295.1"/>
    </source>
</evidence>
<organism evidence="2 3">
    <name type="scientific">Plasmodium chabaudi adami</name>
    <dbReference type="NCBI Taxonomy" id="5826"/>
    <lineage>
        <taxon>Eukaryota</taxon>
        <taxon>Sar</taxon>
        <taxon>Alveolata</taxon>
        <taxon>Apicomplexa</taxon>
        <taxon>Aconoidasida</taxon>
        <taxon>Haemosporida</taxon>
        <taxon>Plasmodiidae</taxon>
        <taxon>Plasmodium</taxon>
        <taxon>Plasmodium (Vinckeia)</taxon>
    </lineage>
</organism>
<gene>
    <name evidence="2" type="ORF">PCHDK_000198100</name>
</gene>
<feature type="region of interest" description="Disordered" evidence="1">
    <location>
        <begin position="433"/>
        <end position="453"/>
    </location>
</feature>
<feature type="compositionally biased region" description="Basic and acidic residues" evidence="1">
    <location>
        <begin position="435"/>
        <end position="448"/>
    </location>
</feature>
<feature type="compositionally biased region" description="Basic and acidic residues" evidence="1">
    <location>
        <begin position="185"/>
        <end position="205"/>
    </location>
</feature>
<evidence type="ECO:0000313" key="3">
    <source>
        <dbReference type="Proteomes" id="UP000195879"/>
    </source>
</evidence>
<reference evidence="2 3" key="1">
    <citation type="submission" date="2016-08" db="EMBL/GenBank/DDBJ databases">
        <authorList>
            <consortium name="Pathogen Informatics"/>
        </authorList>
    </citation>
    <scope>NUCLEOTIDE SEQUENCE [LARGE SCALE GENOMIC DNA]</scope>
    <source>
        <strain evidence="2 3">DK</strain>
    </source>
</reference>
<proteinExistence type="predicted"/>
<feature type="region of interest" description="Disordered" evidence="1">
    <location>
        <begin position="812"/>
        <end position="835"/>
    </location>
</feature>
<feature type="compositionally biased region" description="Polar residues" evidence="1">
    <location>
        <begin position="812"/>
        <end position="834"/>
    </location>
</feature>
<feature type="region of interest" description="Disordered" evidence="1">
    <location>
        <begin position="1085"/>
        <end position="1109"/>
    </location>
</feature>
<dbReference type="OrthoDB" id="382551at2759"/>
<sequence>MTSAKSKFEITRNRSCNNIKENLACSSNILKNYKNLLASETKVNANQRNYHSDVEKRENAISFGKYYNPYTPDDYISRIKLNNYNETDIYGITRNNEKIPINKVQENAVQEEFSNTMFYDKIMRNHKSYNTAIHNIQNNFQTNKLKTVLNSIKFEDSANITIPPYIKKSPLYILYPELQHRASSDNIVKSKSEEKEKELVDKNNQSEKTGGDTTSFSKDPVIGIKEKLLFDVEERKSIHNYLKTNLSNNNIIRNKMLDYFEGEKNGNMIEIANPNQVNLINVHGKNNNFENAILNSYKNIHVSNNMNNKTENELKTLKILKEQKMLIINKNEKGENVIINQEDIRDKLQRRRVNLLNGITINGLSNDENKSRIINGDKGVAQISVIDTSNKKAVLKTFKIKNNKEINDEDEKKKKNILKFVKKKKTVKDVQVQTNKDDFEKQNKKNDSDNDDSDVERIIDIFNKKGLLKKNENSNTNKLKSVVKKGIINNLEKGQASKDGSASNDKIKSNQKIIYNISYKNPNESSNSNTSTDDSGKNSQAYSENDSVNFSNETVPKKVEEKKIDMVQNIINYNKSLKLGIPYNAINEIPKCANKRATNNVNNNLFKVSNTSPYLQKNVLLKYKDYMENKDIGKYHYKQSAANLVNYLLKNEKVKQPYALSTMTKKIPIFFKPINKSDILKKNIFNSPSSDNNILEKKNMNNELANHINSPNKNETIEKDEKDEKSKIINNLLLNKLYINKQIKLEKERNFKNTFTSLLKNKNFIKHKIQNSLHEMKDIQYGGYTSNESSDSDISSLFRINNFVNKKSRNNASTSSDFNLPINSPQKESNFSDSIKNKKPTFSELLSLNNINKNKLKKKLIEQSDYTFSFVHTEDGTSDESLSALKNEKQRMERLRSISYKNRLNKLSILKKNIQQFKENAKNGGISEKKETSSKIRPLSNHKTNEKEKSILTDSPNDESNKLKETTEDEQTELMKNSDKDKLRVKANLKSIINKDEKEKEKEKGKEKKTEPYLRSASHEKGKIQNSVEKEKVNTINYTDTEMEMKKKPSRELSLKTYNGAYLKKKAGSGGGNYLKVKSASLTSAKNGGKVETKVEAKREPSGVDEDSKRENICQLASLERIDPNKWVQRIFGDT</sequence>
<feature type="compositionally biased region" description="Polar residues" evidence="1">
    <location>
        <begin position="206"/>
        <end position="215"/>
    </location>
</feature>
<feature type="region of interest" description="Disordered" evidence="1">
    <location>
        <begin position="920"/>
        <end position="1029"/>
    </location>
</feature>
<protein>
    <submittedName>
        <fullName evidence="2">Uncharacterized protein</fullName>
    </submittedName>
</protein>
<feature type="compositionally biased region" description="Basic and acidic residues" evidence="1">
    <location>
        <begin position="993"/>
        <end position="1029"/>
    </location>
</feature>
<feature type="region of interest" description="Disordered" evidence="1">
    <location>
        <begin position="185"/>
        <end position="215"/>
    </location>
</feature>
<dbReference type="EMBL" id="LT608203">
    <property type="protein sequence ID" value="SCN60295.1"/>
    <property type="molecule type" value="Genomic_DNA"/>
</dbReference>
<dbReference type="Proteomes" id="UP000195879">
    <property type="component" value="Chromosome 9"/>
</dbReference>
<dbReference type="AlphaFoldDB" id="A0A1D3RVX0"/>
<feature type="compositionally biased region" description="Basic and acidic residues" evidence="1">
    <location>
        <begin position="1089"/>
        <end position="1109"/>
    </location>
</feature>
<name>A0A1D3RVX0_PLACE</name>
<accession>A0A1D3RVX0</accession>
<feature type="region of interest" description="Disordered" evidence="1">
    <location>
        <begin position="519"/>
        <end position="554"/>
    </location>
</feature>